<dbReference type="GO" id="GO:0004673">
    <property type="term" value="F:protein histidine kinase activity"/>
    <property type="evidence" value="ECO:0007669"/>
    <property type="project" value="UniProtKB-EC"/>
</dbReference>
<keyword evidence="10" id="KW-1185">Reference proteome</keyword>
<dbReference type="InterPro" id="IPR050428">
    <property type="entry name" value="TCS_sensor_his_kinase"/>
</dbReference>
<keyword evidence="5" id="KW-0418">Kinase</keyword>
<keyword evidence="3" id="KW-0597">Phosphoprotein</keyword>
<feature type="domain" description="PAS" evidence="7">
    <location>
        <begin position="289"/>
        <end position="340"/>
    </location>
</feature>
<dbReference type="SMART" id="SM00091">
    <property type="entry name" value="PAS"/>
    <property type="match status" value="1"/>
</dbReference>
<evidence type="ECO:0000256" key="1">
    <source>
        <dbReference type="ARBA" id="ARBA00000085"/>
    </source>
</evidence>
<reference evidence="9 10" key="1">
    <citation type="submission" date="2019-09" db="EMBL/GenBank/DDBJ databases">
        <title>Geobacter sp. Red96, a novel strain isolated from paddy soil.</title>
        <authorList>
            <person name="Xu Z."/>
            <person name="Masuda Y."/>
            <person name="Itoh H."/>
            <person name="Senoo K."/>
        </authorList>
    </citation>
    <scope>NUCLEOTIDE SEQUENCE [LARGE SCALE GENOMIC DNA]</scope>
    <source>
        <strain evidence="9 10">Red96</strain>
    </source>
</reference>
<evidence type="ECO:0000313" key="9">
    <source>
        <dbReference type="EMBL" id="KAB0665171.1"/>
    </source>
</evidence>
<dbReference type="Gene3D" id="3.30.450.290">
    <property type="match status" value="1"/>
</dbReference>
<dbReference type="GO" id="GO:0016020">
    <property type="term" value="C:membrane"/>
    <property type="evidence" value="ECO:0007669"/>
    <property type="project" value="InterPro"/>
</dbReference>
<evidence type="ECO:0000256" key="4">
    <source>
        <dbReference type="ARBA" id="ARBA00022679"/>
    </source>
</evidence>
<organism evidence="9 10">
    <name type="scientific">Oryzomonas japonica</name>
    <dbReference type="NCBI Taxonomy" id="2603858"/>
    <lineage>
        <taxon>Bacteria</taxon>
        <taxon>Pseudomonadati</taxon>
        <taxon>Thermodesulfobacteriota</taxon>
        <taxon>Desulfuromonadia</taxon>
        <taxon>Geobacterales</taxon>
        <taxon>Geobacteraceae</taxon>
        <taxon>Oryzomonas</taxon>
    </lineage>
</organism>
<dbReference type="PROSITE" id="PS50112">
    <property type="entry name" value="PAS"/>
    <property type="match status" value="1"/>
</dbReference>
<sequence>MKMLSDRSVNTKFNIIAALLLAALFLSLAYSNYRREQALILTTAVDNARSIAHQIIETRDYLSQSVTNEPEHNYNLIPQVAATQIAKRLTSGSRYYVRQVSLRYRNPGNRPDSFETAQLATFRDAQAREVWQVAGEKGKKALRYLLPMKADQSCLACHGTYDTAPRFVRERFPRGHYSYGYQVGEVIGAVSVSVPMEGLYHEVGANLAYDLLYDGAVLLAFILISGWLIRRTILTPVKSVAESIAEVARTGNFSERLTERGNDEIGELIESFNELMAELDRKTLQRKESEDRYRNFIEIAQSPIVTFVGDGKIVISNQKAEKLFGLSKQELLGQCIFEFMEDGEALRAAVAGYFSSGSSDLIGATVRQTVRDVCGTPFEVDMVISVSQADQNPIFSAILRPLK</sequence>
<accession>A0A7J4ZQP9</accession>
<dbReference type="SUPFAM" id="SSF55785">
    <property type="entry name" value="PYP-like sensor domain (PAS domain)"/>
    <property type="match status" value="1"/>
</dbReference>
<dbReference type="CDD" id="cd06225">
    <property type="entry name" value="HAMP"/>
    <property type="match status" value="1"/>
</dbReference>
<evidence type="ECO:0000256" key="2">
    <source>
        <dbReference type="ARBA" id="ARBA00012438"/>
    </source>
</evidence>
<dbReference type="SUPFAM" id="SSF158472">
    <property type="entry name" value="HAMP domain-like"/>
    <property type="match status" value="1"/>
</dbReference>
<dbReference type="Pfam" id="PF00989">
    <property type="entry name" value="PAS"/>
    <property type="match status" value="1"/>
</dbReference>
<dbReference type="GO" id="GO:0006355">
    <property type="term" value="P:regulation of DNA-templated transcription"/>
    <property type="evidence" value="ECO:0007669"/>
    <property type="project" value="InterPro"/>
</dbReference>
<protein>
    <recommendedName>
        <fullName evidence="2">histidine kinase</fullName>
        <ecNumber evidence="2">2.7.13.3</ecNumber>
    </recommendedName>
</protein>
<evidence type="ECO:0000259" key="8">
    <source>
        <dbReference type="PROSITE" id="PS50885"/>
    </source>
</evidence>
<dbReference type="EMBL" id="VZQZ01000006">
    <property type="protein sequence ID" value="KAB0665171.1"/>
    <property type="molecule type" value="Genomic_DNA"/>
</dbReference>
<keyword evidence="6" id="KW-0902">Two-component regulatory system</keyword>
<dbReference type="InterPro" id="IPR035965">
    <property type="entry name" value="PAS-like_dom_sf"/>
</dbReference>
<feature type="domain" description="HAMP" evidence="8">
    <location>
        <begin position="231"/>
        <end position="284"/>
    </location>
</feature>
<dbReference type="AlphaFoldDB" id="A0A7J4ZQP9"/>
<evidence type="ECO:0000259" key="7">
    <source>
        <dbReference type="PROSITE" id="PS50112"/>
    </source>
</evidence>
<dbReference type="RefSeq" id="WP_151128651.1">
    <property type="nucleotide sequence ID" value="NZ_VZQZ01000006.1"/>
</dbReference>
<proteinExistence type="predicted"/>
<dbReference type="InterPro" id="IPR000014">
    <property type="entry name" value="PAS"/>
</dbReference>
<dbReference type="GO" id="GO:0000160">
    <property type="term" value="P:phosphorelay signal transduction system"/>
    <property type="evidence" value="ECO:0007669"/>
    <property type="project" value="UniProtKB-KW"/>
</dbReference>
<evidence type="ECO:0000256" key="3">
    <source>
        <dbReference type="ARBA" id="ARBA00022553"/>
    </source>
</evidence>
<dbReference type="PROSITE" id="PS50885">
    <property type="entry name" value="HAMP"/>
    <property type="match status" value="1"/>
</dbReference>
<dbReference type="NCBIfam" id="TIGR00229">
    <property type="entry name" value="sensory_box"/>
    <property type="match status" value="1"/>
</dbReference>
<evidence type="ECO:0000256" key="6">
    <source>
        <dbReference type="ARBA" id="ARBA00023012"/>
    </source>
</evidence>
<dbReference type="EC" id="2.7.13.3" evidence="2"/>
<dbReference type="Pfam" id="PF00672">
    <property type="entry name" value="HAMP"/>
    <property type="match status" value="1"/>
</dbReference>
<keyword evidence="4" id="KW-0808">Transferase</keyword>
<dbReference type="Gene3D" id="3.30.450.20">
    <property type="entry name" value="PAS domain"/>
    <property type="match status" value="1"/>
</dbReference>
<dbReference type="SMART" id="SM00304">
    <property type="entry name" value="HAMP"/>
    <property type="match status" value="1"/>
</dbReference>
<evidence type="ECO:0000313" key="10">
    <source>
        <dbReference type="Proteomes" id="UP000420562"/>
    </source>
</evidence>
<comment type="catalytic activity">
    <reaction evidence="1">
        <text>ATP + protein L-histidine = ADP + protein N-phospho-L-histidine.</text>
        <dbReference type="EC" id="2.7.13.3"/>
    </reaction>
</comment>
<dbReference type="Gene3D" id="6.10.340.10">
    <property type="match status" value="1"/>
</dbReference>
<dbReference type="PANTHER" id="PTHR45436:SF5">
    <property type="entry name" value="SENSOR HISTIDINE KINASE TRCS"/>
    <property type="match status" value="1"/>
</dbReference>
<evidence type="ECO:0000256" key="5">
    <source>
        <dbReference type="ARBA" id="ARBA00022777"/>
    </source>
</evidence>
<dbReference type="CDD" id="cd00130">
    <property type="entry name" value="PAS"/>
    <property type="match status" value="1"/>
</dbReference>
<dbReference type="InterPro" id="IPR013767">
    <property type="entry name" value="PAS_fold"/>
</dbReference>
<dbReference type="InterPro" id="IPR021796">
    <property type="entry name" value="Tll0287-like_dom"/>
</dbReference>
<dbReference type="InterPro" id="IPR003660">
    <property type="entry name" value="HAMP_dom"/>
</dbReference>
<gene>
    <name evidence="9" type="ORF">F6V25_11170</name>
</gene>
<dbReference type="Pfam" id="PF11845">
    <property type="entry name" value="Tll0287-like"/>
    <property type="match status" value="1"/>
</dbReference>
<comment type="caution">
    <text evidence="9">The sequence shown here is derived from an EMBL/GenBank/DDBJ whole genome shotgun (WGS) entry which is preliminary data.</text>
</comment>
<dbReference type="Proteomes" id="UP000420562">
    <property type="component" value="Unassembled WGS sequence"/>
</dbReference>
<name>A0A7J4ZQP9_9BACT</name>
<dbReference type="PANTHER" id="PTHR45436">
    <property type="entry name" value="SENSOR HISTIDINE KINASE YKOH"/>
    <property type="match status" value="1"/>
</dbReference>